<dbReference type="AlphaFoldDB" id="A0A8S3RAU4"/>
<accession>A0A8S3RAU4</accession>
<dbReference type="SUPFAM" id="SSF52540">
    <property type="entry name" value="P-loop containing nucleoside triphosphate hydrolases"/>
    <property type="match status" value="1"/>
</dbReference>
<proteinExistence type="predicted"/>
<name>A0A8S3RAU4_MYTED</name>
<evidence type="ECO:0008006" key="3">
    <source>
        <dbReference type="Google" id="ProtNLM"/>
    </source>
</evidence>
<dbReference type="EMBL" id="CAJPWZ010000933">
    <property type="protein sequence ID" value="CAG2203975.1"/>
    <property type="molecule type" value="Genomic_DNA"/>
</dbReference>
<evidence type="ECO:0000313" key="2">
    <source>
        <dbReference type="Proteomes" id="UP000683360"/>
    </source>
</evidence>
<sequence length="187" mass="21437">MSNACERIDQTDRDVSQITSEVGSLRLQTDKIVQIKGHFQRTLAWLARLRERWLIVIDNADTDTISGNLKELALGTWKRDTRGHFIITTRREPLAVAETFHIDKNNCNYLETLSEEEGVQFMIKRTEMSDECSIGSISKLVNELGGLPLALEQAAAHIKCLQCSFKHYLAKFEKKRLKYNKEHKSSV</sequence>
<dbReference type="Proteomes" id="UP000683360">
    <property type="component" value="Unassembled WGS sequence"/>
</dbReference>
<dbReference type="InterPro" id="IPR027417">
    <property type="entry name" value="P-loop_NTPase"/>
</dbReference>
<evidence type="ECO:0000313" key="1">
    <source>
        <dbReference type="EMBL" id="CAG2203975.1"/>
    </source>
</evidence>
<protein>
    <recommendedName>
        <fullName evidence="3">NB-ARC domain-containing protein</fullName>
    </recommendedName>
</protein>
<dbReference type="OrthoDB" id="5986190at2759"/>
<reference evidence="1" key="1">
    <citation type="submission" date="2021-03" db="EMBL/GenBank/DDBJ databases">
        <authorList>
            <person name="Bekaert M."/>
        </authorList>
    </citation>
    <scope>NUCLEOTIDE SEQUENCE</scope>
</reference>
<dbReference type="Gene3D" id="3.40.50.300">
    <property type="entry name" value="P-loop containing nucleotide triphosphate hydrolases"/>
    <property type="match status" value="1"/>
</dbReference>
<comment type="caution">
    <text evidence="1">The sequence shown here is derived from an EMBL/GenBank/DDBJ whole genome shotgun (WGS) entry which is preliminary data.</text>
</comment>
<keyword evidence="2" id="KW-1185">Reference proteome</keyword>
<organism evidence="1 2">
    <name type="scientific">Mytilus edulis</name>
    <name type="common">Blue mussel</name>
    <dbReference type="NCBI Taxonomy" id="6550"/>
    <lineage>
        <taxon>Eukaryota</taxon>
        <taxon>Metazoa</taxon>
        <taxon>Spiralia</taxon>
        <taxon>Lophotrochozoa</taxon>
        <taxon>Mollusca</taxon>
        <taxon>Bivalvia</taxon>
        <taxon>Autobranchia</taxon>
        <taxon>Pteriomorphia</taxon>
        <taxon>Mytilida</taxon>
        <taxon>Mytiloidea</taxon>
        <taxon>Mytilidae</taxon>
        <taxon>Mytilinae</taxon>
        <taxon>Mytilus</taxon>
    </lineage>
</organism>
<gene>
    <name evidence="1" type="ORF">MEDL_18464</name>
</gene>
<dbReference type="GO" id="GO:0043531">
    <property type="term" value="F:ADP binding"/>
    <property type="evidence" value="ECO:0007669"/>
    <property type="project" value="InterPro"/>
</dbReference>